<dbReference type="PROSITE" id="PS51635">
    <property type="entry name" value="PNPLA"/>
    <property type="match status" value="1"/>
</dbReference>
<organism evidence="8 9">
    <name type="scientific">Trifolium subterraneum</name>
    <name type="common">Subterranean clover</name>
    <dbReference type="NCBI Taxonomy" id="3900"/>
    <lineage>
        <taxon>Eukaryota</taxon>
        <taxon>Viridiplantae</taxon>
        <taxon>Streptophyta</taxon>
        <taxon>Embryophyta</taxon>
        <taxon>Tracheophyta</taxon>
        <taxon>Spermatophyta</taxon>
        <taxon>Magnoliopsida</taxon>
        <taxon>eudicotyledons</taxon>
        <taxon>Gunneridae</taxon>
        <taxon>Pentapetalae</taxon>
        <taxon>rosids</taxon>
        <taxon>fabids</taxon>
        <taxon>Fabales</taxon>
        <taxon>Fabaceae</taxon>
        <taxon>Papilionoideae</taxon>
        <taxon>50 kb inversion clade</taxon>
        <taxon>NPAAA clade</taxon>
        <taxon>Hologalegina</taxon>
        <taxon>IRL clade</taxon>
        <taxon>Trifolieae</taxon>
        <taxon>Trifolium</taxon>
    </lineage>
</organism>
<evidence type="ECO:0000256" key="5">
    <source>
        <dbReference type="RuleBase" id="RU361262"/>
    </source>
</evidence>
<dbReference type="EC" id="3.1.1.-" evidence="5"/>
<feature type="domain" description="PNPLA" evidence="7">
    <location>
        <begin position="35"/>
        <end position="201"/>
    </location>
</feature>
<keyword evidence="4 5" id="KW-0378">Hydrolase</keyword>
<dbReference type="Proteomes" id="UP000242715">
    <property type="component" value="Unassembled WGS sequence"/>
</dbReference>
<feature type="chain" id="PRO_5016459861" description="Patatin" evidence="6">
    <location>
        <begin position="18"/>
        <end position="296"/>
    </location>
</feature>
<keyword evidence="2 4" id="KW-0442">Lipid degradation</keyword>
<reference evidence="9" key="1">
    <citation type="journal article" date="2017" name="Front. Plant Sci.">
        <title>Climate Clever Clovers: New Paradigm to Reduce the Environmental Footprint of Ruminants by Breeding Low Methanogenic Forages Utilizing Haplotype Variation.</title>
        <authorList>
            <person name="Kaur P."/>
            <person name="Appels R."/>
            <person name="Bayer P.E."/>
            <person name="Keeble-Gagnere G."/>
            <person name="Wang J."/>
            <person name="Hirakawa H."/>
            <person name="Shirasawa K."/>
            <person name="Vercoe P."/>
            <person name="Stefanova K."/>
            <person name="Durmic Z."/>
            <person name="Nichols P."/>
            <person name="Revell C."/>
            <person name="Isobe S.N."/>
            <person name="Edwards D."/>
            <person name="Erskine W."/>
        </authorList>
    </citation>
    <scope>NUCLEOTIDE SEQUENCE [LARGE SCALE GENOMIC DNA]</scope>
    <source>
        <strain evidence="9">cv. Daliak</strain>
    </source>
</reference>
<dbReference type="EMBL" id="DF973923">
    <property type="protein sequence ID" value="GAU42546.1"/>
    <property type="molecule type" value="Genomic_DNA"/>
</dbReference>
<dbReference type="Pfam" id="PF01734">
    <property type="entry name" value="Patatin"/>
    <property type="match status" value="1"/>
</dbReference>
<accession>A0A2Z6NFE2</accession>
<feature type="active site" description="Proton acceptor" evidence="4">
    <location>
        <position position="188"/>
    </location>
</feature>
<dbReference type="PANTHER" id="PTHR32176">
    <property type="entry name" value="XYLOSE ISOMERASE"/>
    <property type="match status" value="1"/>
</dbReference>
<name>A0A2Z6NFE2_TRISU</name>
<keyword evidence="6" id="KW-0732">Signal</keyword>
<dbReference type="GO" id="GO:0047372">
    <property type="term" value="F:monoacylglycerol lipase activity"/>
    <property type="evidence" value="ECO:0007669"/>
    <property type="project" value="TreeGrafter"/>
</dbReference>
<evidence type="ECO:0000313" key="8">
    <source>
        <dbReference type="EMBL" id="GAU42546.1"/>
    </source>
</evidence>
<comment type="caution">
    <text evidence="4">Lacks conserved residue(s) required for the propagation of feature annotation.</text>
</comment>
<feature type="active site" description="Nucleophile" evidence="4">
    <location>
        <position position="80"/>
    </location>
</feature>
<dbReference type="GO" id="GO:0016042">
    <property type="term" value="P:lipid catabolic process"/>
    <property type="evidence" value="ECO:0007669"/>
    <property type="project" value="UniProtKB-UniRule"/>
</dbReference>
<dbReference type="SUPFAM" id="SSF52151">
    <property type="entry name" value="FabD/lysophospholipase-like"/>
    <property type="match status" value="1"/>
</dbReference>
<evidence type="ECO:0000256" key="6">
    <source>
        <dbReference type="SAM" id="SignalP"/>
    </source>
</evidence>
<protein>
    <recommendedName>
        <fullName evidence="5">Patatin</fullName>
        <ecNumber evidence="5">3.1.1.-</ecNumber>
    </recommendedName>
</protein>
<dbReference type="GO" id="GO:0004620">
    <property type="term" value="F:phospholipase activity"/>
    <property type="evidence" value="ECO:0007669"/>
    <property type="project" value="TreeGrafter"/>
</dbReference>
<sequence length="296" mass="32043">MAAFLLFMFIFTSQVIGGFNAKLPPPSYGNTITILSIDGGGVKGILPTVVLEHLEKALQKLAKDEKAALADYFDVIAGTSTGGLIATMLAAPGLQDASRPAFTTPEILQFYLDCAPSIFNLTHAANWTLETPSPKFDERFLHQKIKEVPSRDVRLADIVLGTSAAPTELPPHFILKKLFLLDGFNLADGSLTATSPALIAVSEVVQQLNKKNPNFVPLNENEPTKIVLLSLGTGRNGETKGIDALKGRFLTGIQWIPLITASLAMSLGDMNEYHLKSVFPDNPSSDNYYLRIDVTS</sequence>
<evidence type="ECO:0000256" key="1">
    <source>
        <dbReference type="ARBA" id="ARBA00010240"/>
    </source>
</evidence>
<feature type="short sequence motif" description="GXSXG" evidence="4">
    <location>
        <begin position="78"/>
        <end position="82"/>
    </location>
</feature>
<evidence type="ECO:0000256" key="3">
    <source>
        <dbReference type="ARBA" id="ARBA00023098"/>
    </source>
</evidence>
<dbReference type="Gene3D" id="3.40.1090.10">
    <property type="entry name" value="Cytosolic phospholipase A2 catalytic domain"/>
    <property type="match status" value="2"/>
</dbReference>
<evidence type="ECO:0000256" key="2">
    <source>
        <dbReference type="ARBA" id="ARBA00022963"/>
    </source>
</evidence>
<keyword evidence="3 4" id="KW-0443">Lipid metabolism</keyword>
<dbReference type="InterPro" id="IPR002641">
    <property type="entry name" value="PNPLA_dom"/>
</dbReference>
<comment type="domain">
    <text evidence="5">The nitrogen atoms of the two glycine residues in the GGXR motif define the oxyanion hole, and stabilize the oxyanion that forms during the nucleophilic attack by the catalytic serine during substrate cleavage.</text>
</comment>
<evidence type="ECO:0000259" key="7">
    <source>
        <dbReference type="PROSITE" id="PS51635"/>
    </source>
</evidence>
<dbReference type="PANTHER" id="PTHR32176:SF33">
    <property type="entry name" value="PATATIN"/>
    <property type="match status" value="1"/>
</dbReference>
<comment type="similarity">
    <text evidence="1 5">Belongs to the patatin family.</text>
</comment>
<evidence type="ECO:0000313" key="9">
    <source>
        <dbReference type="Proteomes" id="UP000242715"/>
    </source>
</evidence>
<feature type="short sequence motif" description="GXGXXG" evidence="4">
    <location>
        <begin position="39"/>
        <end position="44"/>
    </location>
</feature>
<dbReference type="AlphaFoldDB" id="A0A2Z6NFE2"/>
<keyword evidence="9" id="KW-1185">Reference proteome</keyword>
<feature type="signal peptide" evidence="6">
    <location>
        <begin position="1"/>
        <end position="17"/>
    </location>
</feature>
<dbReference type="InterPro" id="IPR016035">
    <property type="entry name" value="Acyl_Trfase/lysoPLipase"/>
</dbReference>
<comment type="function">
    <text evidence="5">Lipolytic acyl hydrolase (LAH).</text>
</comment>
<evidence type="ECO:0000256" key="4">
    <source>
        <dbReference type="PROSITE-ProRule" id="PRU01161"/>
    </source>
</evidence>
<gene>
    <name evidence="8" type="ORF">TSUD_341720</name>
</gene>
<dbReference type="OrthoDB" id="1377244at2759"/>
<proteinExistence type="inferred from homology"/>